<dbReference type="InterPro" id="IPR034164">
    <property type="entry name" value="Pepsin-like_dom"/>
</dbReference>
<dbReference type="PANTHER" id="PTHR47966:SF51">
    <property type="entry name" value="BETA-SITE APP-CLEAVING ENZYME, ISOFORM A-RELATED"/>
    <property type="match status" value="1"/>
</dbReference>
<evidence type="ECO:0000313" key="7">
    <source>
        <dbReference type="Proteomes" id="UP001211907"/>
    </source>
</evidence>
<feature type="domain" description="Peptidase A1" evidence="5">
    <location>
        <begin position="76"/>
        <end position="408"/>
    </location>
</feature>
<evidence type="ECO:0000256" key="3">
    <source>
        <dbReference type="PIRSR" id="PIRSR601461-1"/>
    </source>
</evidence>
<feature type="active site" evidence="3">
    <location>
        <position position="93"/>
    </location>
</feature>
<dbReference type="CDD" id="cd05471">
    <property type="entry name" value="pepsin_like"/>
    <property type="match status" value="1"/>
</dbReference>
<dbReference type="PANTHER" id="PTHR47966">
    <property type="entry name" value="BETA-SITE APP-CLEAVING ENZYME, ISOFORM A-RELATED"/>
    <property type="match status" value="1"/>
</dbReference>
<accession>A0AAD5XDF3</accession>
<dbReference type="InterPro" id="IPR033121">
    <property type="entry name" value="PEPTIDASE_A1"/>
</dbReference>
<keyword evidence="2 4" id="KW-0064">Aspartyl protease</keyword>
<dbReference type="Gene3D" id="2.40.70.10">
    <property type="entry name" value="Acid Proteases"/>
    <property type="match status" value="2"/>
</dbReference>
<dbReference type="AlphaFoldDB" id="A0AAD5XDF3"/>
<dbReference type="GO" id="GO:0006508">
    <property type="term" value="P:proteolysis"/>
    <property type="evidence" value="ECO:0007669"/>
    <property type="project" value="UniProtKB-KW"/>
</dbReference>
<comment type="caution">
    <text evidence="6">The sequence shown here is derived from an EMBL/GenBank/DDBJ whole genome shotgun (WGS) entry which is preliminary data.</text>
</comment>
<evidence type="ECO:0000256" key="4">
    <source>
        <dbReference type="RuleBase" id="RU000454"/>
    </source>
</evidence>
<dbReference type="Proteomes" id="UP001211907">
    <property type="component" value="Unassembled WGS sequence"/>
</dbReference>
<comment type="similarity">
    <text evidence="1 4">Belongs to the peptidase A1 family.</text>
</comment>
<dbReference type="PROSITE" id="PS00141">
    <property type="entry name" value="ASP_PROTEASE"/>
    <property type="match status" value="1"/>
</dbReference>
<keyword evidence="7" id="KW-1185">Reference proteome</keyword>
<protein>
    <recommendedName>
        <fullName evidence="5">Peptidase A1 domain-containing protein</fullName>
    </recommendedName>
</protein>
<evidence type="ECO:0000259" key="5">
    <source>
        <dbReference type="PROSITE" id="PS51767"/>
    </source>
</evidence>
<keyword evidence="4" id="KW-0378">Hydrolase</keyword>
<evidence type="ECO:0000313" key="6">
    <source>
        <dbReference type="EMBL" id="KAJ3107003.1"/>
    </source>
</evidence>
<evidence type="ECO:0000256" key="1">
    <source>
        <dbReference type="ARBA" id="ARBA00007447"/>
    </source>
</evidence>
<feature type="active site" evidence="3">
    <location>
        <position position="298"/>
    </location>
</feature>
<proteinExistence type="inferred from homology"/>
<dbReference type="InterPro" id="IPR021109">
    <property type="entry name" value="Peptidase_aspartic_dom_sf"/>
</dbReference>
<dbReference type="InterPro" id="IPR001461">
    <property type="entry name" value="Aspartic_peptidase_A1"/>
</dbReference>
<dbReference type="SUPFAM" id="SSF50630">
    <property type="entry name" value="Acid proteases"/>
    <property type="match status" value="1"/>
</dbReference>
<gene>
    <name evidence="6" type="ORF">HK100_003651</name>
</gene>
<name>A0AAD5XDF3_9FUNG</name>
<dbReference type="Pfam" id="PF00026">
    <property type="entry name" value="Asp"/>
    <property type="match status" value="1"/>
</dbReference>
<dbReference type="EMBL" id="JADGJH010001924">
    <property type="protein sequence ID" value="KAJ3107003.1"/>
    <property type="molecule type" value="Genomic_DNA"/>
</dbReference>
<dbReference type="GO" id="GO:0004190">
    <property type="term" value="F:aspartic-type endopeptidase activity"/>
    <property type="evidence" value="ECO:0007669"/>
    <property type="project" value="UniProtKB-KW"/>
</dbReference>
<organism evidence="6 7">
    <name type="scientific">Physocladia obscura</name>
    <dbReference type="NCBI Taxonomy" id="109957"/>
    <lineage>
        <taxon>Eukaryota</taxon>
        <taxon>Fungi</taxon>
        <taxon>Fungi incertae sedis</taxon>
        <taxon>Chytridiomycota</taxon>
        <taxon>Chytridiomycota incertae sedis</taxon>
        <taxon>Chytridiomycetes</taxon>
        <taxon>Chytridiales</taxon>
        <taxon>Chytriomycetaceae</taxon>
        <taxon>Physocladia</taxon>
    </lineage>
</organism>
<sequence>MRLSAAIAAVGFAATVFSAGITLPITRGTRGPKNPAGNTAQRIKQITQRLAGFKPVSVSAPSSGSAEQLNQENFSYLVNVTLSDGIERYIDLDTGSSDVWVRAANCESPTGDSSCNYTVGPDAVDPNAFIATQLPYSYLDTYGLGASAGFVAVSNVTVGGLTATIPIGISQIELQQQQGLLGLAFSALSSLSNTVGYYSGYECNWFDALKLSDPVFGFYLSNYNDGDDGEVTFGGYDATKYSGEPAWFPLVNATTDARGVPSPGWWTFSTEGWSWSITSNNATAHGSLYSANSQAIADTGTSYLILPPDVVSSIFAVINATFDSDPEIQSYVIPCNNTLPPIVLNFNGTDFAIPSDIYTIFAGTTSAGVNICVPGLGSLSDAPLIFGDTFLRAFYSFYDKKNLRVGFAPAVHPATTTSSASTATTASTATVSGVISTSSTGTVAITGSSLPTTIASAASSAYVAPKVESQSGSGFYVSGGLPTFSTVFTGVFAAGAAILIV</sequence>
<reference evidence="6" key="1">
    <citation type="submission" date="2020-05" db="EMBL/GenBank/DDBJ databases">
        <title>Phylogenomic resolution of chytrid fungi.</title>
        <authorList>
            <person name="Stajich J.E."/>
            <person name="Amses K."/>
            <person name="Simmons R."/>
            <person name="Seto K."/>
            <person name="Myers J."/>
            <person name="Bonds A."/>
            <person name="Quandt C.A."/>
            <person name="Barry K."/>
            <person name="Liu P."/>
            <person name="Grigoriev I."/>
            <person name="Longcore J.E."/>
            <person name="James T.Y."/>
        </authorList>
    </citation>
    <scope>NUCLEOTIDE SEQUENCE</scope>
    <source>
        <strain evidence="6">JEL0513</strain>
    </source>
</reference>
<dbReference type="PROSITE" id="PS51767">
    <property type="entry name" value="PEPTIDASE_A1"/>
    <property type="match status" value="1"/>
</dbReference>
<evidence type="ECO:0000256" key="2">
    <source>
        <dbReference type="ARBA" id="ARBA00022750"/>
    </source>
</evidence>
<keyword evidence="4" id="KW-0645">Protease</keyword>
<dbReference type="PRINTS" id="PR00792">
    <property type="entry name" value="PEPSIN"/>
</dbReference>
<dbReference type="InterPro" id="IPR001969">
    <property type="entry name" value="Aspartic_peptidase_AS"/>
</dbReference>